<dbReference type="Proteomes" id="UP000281553">
    <property type="component" value="Unassembled WGS sequence"/>
</dbReference>
<dbReference type="InterPro" id="IPR000008">
    <property type="entry name" value="C2_dom"/>
</dbReference>
<keyword evidence="5 6" id="KW-0472">Membrane</keyword>
<evidence type="ECO:0000313" key="8">
    <source>
        <dbReference type="EMBL" id="VDK82435.1"/>
    </source>
</evidence>
<keyword evidence="2 6" id="KW-0812">Transmembrane</keyword>
<keyword evidence="9" id="KW-1185">Reference proteome</keyword>
<evidence type="ECO:0000256" key="5">
    <source>
        <dbReference type="ARBA" id="ARBA00023136"/>
    </source>
</evidence>
<dbReference type="InterPro" id="IPR035892">
    <property type="entry name" value="C2_domain_sf"/>
</dbReference>
<dbReference type="GO" id="GO:0016020">
    <property type="term" value="C:membrane"/>
    <property type="evidence" value="ECO:0007669"/>
    <property type="project" value="UniProtKB-SubCell"/>
</dbReference>
<dbReference type="CDD" id="cd08374">
    <property type="entry name" value="C2F_Ferlin"/>
    <property type="match status" value="1"/>
</dbReference>
<evidence type="ECO:0000256" key="2">
    <source>
        <dbReference type="ARBA" id="ARBA00022692"/>
    </source>
</evidence>
<gene>
    <name evidence="8" type="ORF">DILT_LOCUS3344</name>
</gene>
<reference evidence="8 9" key="1">
    <citation type="submission" date="2018-11" db="EMBL/GenBank/DDBJ databases">
        <authorList>
            <consortium name="Pathogen Informatics"/>
        </authorList>
    </citation>
    <scope>NUCLEOTIDE SEQUENCE [LARGE SCALE GENOMIC DNA]</scope>
</reference>
<evidence type="ECO:0000256" key="1">
    <source>
        <dbReference type="ARBA" id="ARBA00004167"/>
    </source>
</evidence>
<dbReference type="InterPro" id="IPR037725">
    <property type="entry name" value="C2F_Ferlin"/>
</dbReference>
<comment type="subcellular location">
    <subcellularLocation>
        <location evidence="1">Membrane</location>
        <topology evidence="1">Single-pass membrane protein</topology>
    </subcellularLocation>
</comment>
<dbReference type="PANTHER" id="PTHR12546:SF60">
    <property type="entry name" value="MISFIRE, ISOFORM F"/>
    <property type="match status" value="1"/>
</dbReference>
<dbReference type="InterPro" id="IPR037721">
    <property type="entry name" value="Ferlin"/>
</dbReference>
<feature type="transmembrane region" description="Helical" evidence="6">
    <location>
        <begin position="328"/>
        <end position="348"/>
    </location>
</feature>
<sequence length="360" mass="41472">MKQPNNLLFSFLFNHHRYSGEKKKSNEPLALAALHNFDQLVPGNCLVPEHVEMRKLLHPEKGSLEQGRLMMWVDMFDKDLGKPPEPVDITPRAPEKWELRVIIHNTADVVLNDTSLFSNERSSDIYVRGWMKGVGFDDQKTDVHYRSLSGEGNFNWRFIFPFEYVRQEDSIVYRVKGPFDLESVEVKAPCELSLQVWDAELVKNDKFLGSNKLRLRRMPRPAKTPETCGLHQLDKECQQVSLFANKTIRGWWPLVIMDDEEEELVVQGKVEAELQLVPGVDAETAPVGKGREDPDALPAPNRPDSSFMTFLGPLNTIKYLIKYKLKWLLIKLLIAFLLILIVFLLIYTSPGWITKKIWNA</sequence>
<keyword evidence="3" id="KW-0677">Repeat</keyword>
<dbReference type="EMBL" id="UYRU01043511">
    <property type="protein sequence ID" value="VDK82435.1"/>
    <property type="molecule type" value="Genomic_DNA"/>
</dbReference>
<keyword evidence="4 6" id="KW-1133">Transmembrane helix</keyword>
<dbReference type="Pfam" id="PF16165">
    <property type="entry name" value="Ferlin_C"/>
    <property type="match status" value="1"/>
</dbReference>
<evidence type="ECO:0000256" key="4">
    <source>
        <dbReference type="ARBA" id="ARBA00022989"/>
    </source>
</evidence>
<proteinExistence type="predicted"/>
<dbReference type="AlphaFoldDB" id="A0A3P6TN15"/>
<evidence type="ECO:0000259" key="7">
    <source>
        <dbReference type="PROSITE" id="PS50004"/>
    </source>
</evidence>
<dbReference type="SMART" id="SM00239">
    <property type="entry name" value="C2"/>
    <property type="match status" value="1"/>
</dbReference>
<dbReference type="Gene3D" id="2.60.40.150">
    <property type="entry name" value="C2 domain"/>
    <property type="match status" value="1"/>
</dbReference>
<dbReference type="InterPro" id="IPR032362">
    <property type="entry name" value="Ferlin_C"/>
</dbReference>
<accession>A0A3P6TN15</accession>
<dbReference type="GO" id="GO:0007009">
    <property type="term" value="P:plasma membrane organization"/>
    <property type="evidence" value="ECO:0007669"/>
    <property type="project" value="TreeGrafter"/>
</dbReference>
<evidence type="ECO:0000256" key="3">
    <source>
        <dbReference type="ARBA" id="ARBA00022737"/>
    </source>
</evidence>
<dbReference type="Pfam" id="PF00168">
    <property type="entry name" value="C2"/>
    <property type="match status" value="1"/>
</dbReference>
<protein>
    <recommendedName>
        <fullName evidence="7">C2 domain-containing protein</fullName>
    </recommendedName>
</protein>
<dbReference type="OrthoDB" id="10059618at2759"/>
<dbReference type="PROSITE" id="PS50004">
    <property type="entry name" value="C2"/>
    <property type="match status" value="1"/>
</dbReference>
<feature type="domain" description="C2" evidence="7">
    <location>
        <begin position="79"/>
        <end position="228"/>
    </location>
</feature>
<organism evidence="8 9">
    <name type="scientific">Dibothriocephalus latus</name>
    <name type="common">Fish tapeworm</name>
    <name type="synonym">Diphyllobothrium latum</name>
    <dbReference type="NCBI Taxonomy" id="60516"/>
    <lineage>
        <taxon>Eukaryota</taxon>
        <taxon>Metazoa</taxon>
        <taxon>Spiralia</taxon>
        <taxon>Lophotrochozoa</taxon>
        <taxon>Platyhelminthes</taxon>
        <taxon>Cestoda</taxon>
        <taxon>Eucestoda</taxon>
        <taxon>Diphyllobothriidea</taxon>
        <taxon>Diphyllobothriidae</taxon>
        <taxon>Dibothriocephalus</taxon>
    </lineage>
</organism>
<evidence type="ECO:0000313" key="9">
    <source>
        <dbReference type="Proteomes" id="UP000281553"/>
    </source>
</evidence>
<name>A0A3P6TN15_DIBLA</name>
<dbReference type="SUPFAM" id="SSF49562">
    <property type="entry name" value="C2 domain (Calcium/lipid-binding domain, CaLB)"/>
    <property type="match status" value="1"/>
</dbReference>
<dbReference type="PANTHER" id="PTHR12546">
    <property type="entry name" value="FER-1-LIKE"/>
    <property type="match status" value="1"/>
</dbReference>
<evidence type="ECO:0000256" key="6">
    <source>
        <dbReference type="SAM" id="Phobius"/>
    </source>
</evidence>